<evidence type="ECO:0000256" key="7">
    <source>
        <dbReference type="PROSITE-ProRule" id="PRU00433"/>
    </source>
</evidence>
<keyword evidence="2 7" id="KW-0349">Heme</keyword>
<evidence type="ECO:0000259" key="9">
    <source>
        <dbReference type="PROSITE" id="PS51007"/>
    </source>
</evidence>
<dbReference type="SUPFAM" id="SSF46626">
    <property type="entry name" value="Cytochrome c"/>
    <property type="match status" value="2"/>
</dbReference>
<dbReference type="GO" id="GO:0046872">
    <property type="term" value="F:metal ion binding"/>
    <property type="evidence" value="ECO:0007669"/>
    <property type="project" value="UniProtKB-KW"/>
</dbReference>
<keyword evidence="4 8" id="KW-0732">Signal</keyword>
<sequence>MLHLFKRVQVLPAIALASLALAGAVAALADSDLPSSDPRPADADQKLSAVARLGEDMFFDTGLSGSGAMSCATCHDPKNHYAPANDRAVQLGGPQLDQPGYRTVPTLTYAFETHPFSIGPLSAAEEVNEAAPMAVAAGGQASSASAPLSSAGARQPKAANIAQAAAALVPEGGLFRDGRVDTLEEQAHAVLRTPFEMANDSDHALYQRISAHYGERIAALFGKNVLSDESMTIAEAAFALARYQSEAPSFHTFDSKYDFYLRGEAALSAAETRGLKLFDDPAKGNCASCHIDTPSRDGRPPMFTDYEYEALGVPRNPEIPANADPDWHDLGICGPMRDDAYARQPENCGLFKTPTLRNVATRHAFFHNGRYHTLEDVLHFYVERDTDPAKFYPKNADGTVDKYDDLPAQYRGNIDVIDAPFDRKPGDTPALDEQEIKDIEAFLNTLTDGYRPDGSAE</sequence>
<evidence type="ECO:0000256" key="3">
    <source>
        <dbReference type="ARBA" id="ARBA00022723"/>
    </source>
</evidence>
<dbReference type="Gene3D" id="1.10.760.10">
    <property type="entry name" value="Cytochrome c-like domain"/>
    <property type="match status" value="2"/>
</dbReference>
<dbReference type="GO" id="GO:0009055">
    <property type="term" value="F:electron transfer activity"/>
    <property type="evidence" value="ECO:0007669"/>
    <property type="project" value="InterPro"/>
</dbReference>
<evidence type="ECO:0000256" key="5">
    <source>
        <dbReference type="ARBA" id="ARBA00023002"/>
    </source>
</evidence>
<evidence type="ECO:0000256" key="2">
    <source>
        <dbReference type="ARBA" id="ARBA00022617"/>
    </source>
</evidence>
<dbReference type="InterPro" id="IPR051395">
    <property type="entry name" value="Cytochrome_c_Peroxidase/MauG"/>
</dbReference>
<proteinExistence type="predicted"/>
<reference evidence="10 11" key="1">
    <citation type="submission" date="2019-06" db="EMBL/GenBank/DDBJ databases">
        <authorList>
            <person name="Li M."/>
        </authorList>
    </citation>
    <scope>NUCLEOTIDE SEQUENCE [LARGE SCALE GENOMIC DNA]</scope>
    <source>
        <strain evidence="10 11">BGMRC2036</strain>
    </source>
</reference>
<dbReference type="GO" id="GO:0004130">
    <property type="term" value="F:cytochrome-c peroxidase activity"/>
    <property type="evidence" value="ECO:0007669"/>
    <property type="project" value="TreeGrafter"/>
</dbReference>
<feature type="chain" id="PRO_5021405652" evidence="8">
    <location>
        <begin position="23"/>
        <end position="457"/>
    </location>
</feature>
<dbReference type="InterPro" id="IPR036909">
    <property type="entry name" value="Cyt_c-like_dom_sf"/>
</dbReference>
<dbReference type="PANTHER" id="PTHR30600">
    <property type="entry name" value="CYTOCHROME C PEROXIDASE-RELATED"/>
    <property type="match status" value="1"/>
</dbReference>
<feature type="signal peptide" evidence="8">
    <location>
        <begin position="1"/>
        <end position="22"/>
    </location>
</feature>
<dbReference type="EMBL" id="VHLG01000004">
    <property type="protein sequence ID" value="TPW30945.1"/>
    <property type="molecule type" value="Genomic_DNA"/>
</dbReference>
<dbReference type="InterPro" id="IPR009056">
    <property type="entry name" value="Cyt_c-like_dom"/>
</dbReference>
<evidence type="ECO:0000256" key="6">
    <source>
        <dbReference type="ARBA" id="ARBA00023004"/>
    </source>
</evidence>
<name>A0A506UDP6_9HYPH</name>
<protein>
    <submittedName>
        <fullName evidence="10">Cytochrome-c peroxidase</fullName>
    </submittedName>
</protein>
<dbReference type="PROSITE" id="PS51007">
    <property type="entry name" value="CYTC"/>
    <property type="match status" value="2"/>
</dbReference>
<evidence type="ECO:0000313" key="10">
    <source>
        <dbReference type="EMBL" id="TPW30945.1"/>
    </source>
</evidence>
<dbReference type="Pfam" id="PF03150">
    <property type="entry name" value="CCP_MauG"/>
    <property type="match status" value="1"/>
</dbReference>
<dbReference type="GO" id="GO:0020037">
    <property type="term" value="F:heme binding"/>
    <property type="evidence" value="ECO:0007669"/>
    <property type="project" value="InterPro"/>
</dbReference>
<gene>
    <name evidence="10" type="ORF">FJU08_09805</name>
</gene>
<dbReference type="GO" id="GO:0030313">
    <property type="term" value="C:cell envelope"/>
    <property type="evidence" value="ECO:0007669"/>
    <property type="project" value="UniProtKB-SubCell"/>
</dbReference>
<dbReference type="OrthoDB" id="9805202at2"/>
<dbReference type="Proteomes" id="UP000318801">
    <property type="component" value="Unassembled WGS sequence"/>
</dbReference>
<keyword evidence="6 7" id="KW-0408">Iron</keyword>
<feature type="domain" description="Cytochrome c" evidence="9">
    <location>
        <begin position="269"/>
        <end position="447"/>
    </location>
</feature>
<keyword evidence="10" id="KW-0575">Peroxidase</keyword>
<organism evidence="10 11">
    <name type="scientific">Martelella alba</name>
    <dbReference type="NCBI Taxonomy" id="2590451"/>
    <lineage>
        <taxon>Bacteria</taxon>
        <taxon>Pseudomonadati</taxon>
        <taxon>Pseudomonadota</taxon>
        <taxon>Alphaproteobacteria</taxon>
        <taxon>Hyphomicrobiales</taxon>
        <taxon>Aurantimonadaceae</taxon>
        <taxon>Martelella</taxon>
    </lineage>
</organism>
<keyword evidence="3 7" id="KW-0479">Metal-binding</keyword>
<evidence type="ECO:0000313" key="11">
    <source>
        <dbReference type="Proteomes" id="UP000318801"/>
    </source>
</evidence>
<evidence type="ECO:0000256" key="1">
    <source>
        <dbReference type="ARBA" id="ARBA00004196"/>
    </source>
</evidence>
<dbReference type="InterPro" id="IPR004852">
    <property type="entry name" value="Di-haem_cyt_c_peroxidsae"/>
</dbReference>
<evidence type="ECO:0000256" key="4">
    <source>
        <dbReference type="ARBA" id="ARBA00022729"/>
    </source>
</evidence>
<dbReference type="PANTHER" id="PTHR30600:SF10">
    <property type="entry name" value="BLL6722 PROTEIN"/>
    <property type="match status" value="1"/>
</dbReference>
<dbReference type="AlphaFoldDB" id="A0A506UDP6"/>
<evidence type="ECO:0000256" key="8">
    <source>
        <dbReference type="SAM" id="SignalP"/>
    </source>
</evidence>
<keyword evidence="11" id="KW-1185">Reference proteome</keyword>
<feature type="domain" description="Cytochrome c" evidence="9">
    <location>
        <begin position="49"/>
        <end position="169"/>
    </location>
</feature>
<keyword evidence="5" id="KW-0560">Oxidoreductase</keyword>
<dbReference type="RefSeq" id="WP_141148817.1">
    <property type="nucleotide sequence ID" value="NZ_VHLG01000004.1"/>
</dbReference>
<comment type="subcellular location">
    <subcellularLocation>
        <location evidence="1">Cell envelope</location>
    </subcellularLocation>
</comment>
<comment type="caution">
    <text evidence="10">The sequence shown here is derived from an EMBL/GenBank/DDBJ whole genome shotgun (WGS) entry which is preliminary data.</text>
</comment>
<accession>A0A506UDP6</accession>